<dbReference type="PIRSF" id="PIRSF028744">
    <property type="entry name" value="Addict_mod_HI1419"/>
    <property type="match status" value="1"/>
</dbReference>
<proteinExistence type="predicted"/>
<evidence type="ECO:0000313" key="1">
    <source>
        <dbReference type="EMBL" id="CAI7993173.1"/>
    </source>
</evidence>
<dbReference type="NCBIfam" id="TIGR02683">
    <property type="entry name" value="upstrm_HI1419"/>
    <property type="match status" value="1"/>
</dbReference>
<gene>
    <name evidence="1" type="ORF">GBAR_LOCUS1204</name>
</gene>
<reference evidence="1" key="1">
    <citation type="submission" date="2023-03" db="EMBL/GenBank/DDBJ databases">
        <authorList>
            <person name="Steffen K."/>
            <person name="Cardenas P."/>
        </authorList>
    </citation>
    <scope>NUCLEOTIDE SEQUENCE</scope>
</reference>
<dbReference type="EMBL" id="CASHTH010000178">
    <property type="protein sequence ID" value="CAI7993173.1"/>
    <property type="molecule type" value="Genomic_DNA"/>
</dbReference>
<dbReference type="PANTHER" id="PTHR41791">
    <property type="entry name" value="SSL7039 PROTEIN"/>
    <property type="match status" value="1"/>
</dbReference>
<sequence length="97" mass="11265">MRYEVVKSDRFLRWLTRLRDKRAQAQILVRIDRVEEGNFGDHGSVGGGVSELRVNVGQGYRIYYTIRQRRVVILLCGGDKASQPRDIRRAQQMTSEI</sequence>
<comment type="caution">
    <text evidence="1">The sequence shown here is derived from an EMBL/GenBank/DDBJ whole genome shotgun (WGS) entry which is preliminary data.</text>
</comment>
<dbReference type="AlphaFoldDB" id="A0AA35QVN7"/>
<dbReference type="InterPro" id="IPR014056">
    <property type="entry name" value="TypeIITA-like_toxin_pred"/>
</dbReference>
<accession>A0AA35QVN7</accession>
<dbReference type="InterPro" id="IPR009241">
    <property type="entry name" value="HigB-like"/>
</dbReference>
<dbReference type="Proteomes" id="UP001174909">
    <property type="component" value="Unassembled WGS sequence"/>
</dbReference>
<dbReference type="InterPro" id="IPR035093">
    <property type="entry name" value="RelE/ParE_toxin_dom_sf"/>
</dbReference>
<dbReference type="Gene3D" id="3.30.2310.20">
    <property type="entry name" value="RelE-like"/>
    <property type="match status" value="1"/>
</dbReference>
<dbReference type="SUPFAM" id="SSF143011">
    <property type="entry name" value="RelE-like"/>
    <property type="match status" value="1"/>
</dbReference>
<organism evidence="1 2">
    <name type="scientific">Geodia barretti</name>
    <name type="common">Barrett's horny sponge</name>
    <dbReference type="NCBI Taxonomy" id="519541"/>
    <lineage>
        <taxon>Eukaryota</taxon>
        <taxon>Metazoa</taxon>
        <taxon>Porifera</taxon>
        <taxon>Demospongiae</taxon>
        <taxon>Heteroscleromorpha</taxon>
        <taxon>Tetractinellida</taxon>
        <taxon>Astrophorina</taxon>
        <taxon>Geodiidae</taxon>
        <taxon>Geodia</taxon>
    </lineage>
</organism>
<dbReference type="Pfam" id="PF05973">
    <property type="entry name" value="Gp49"/>
    <property type="match status" value="1"/>
</dbReference>
<protein>
    <submittedName>
        <fullName evidence="1">Uncharacterized protein HI_1419</fullName>
    </submittedName>
</protein>
<evidence type="ECO:0000313" key="2">
    <source>
        <dbReference type="Proteomes" id="UP001174909"/>
    </source>
</evidence>
<name>A0AA35QVN7_GEOBA</name>
<dbReference type="PANTHER" id="PTHR41791:SF1">
    <property type="entry name" value="SSL7039 PROTEIN"/>
    <property type="match status" value="1"/>
</dbReference>
<keyword evidence="2" id="KW-1185">Reference proteome</keyword>